<name>A0ABX6ERY8_KLUMA</name>
<gene>
    <name evidence="3" type="primary">PEA2</name>
    <name evidence="3" type="ORF">FIM1_871</name>
</gene>
<sequence>MFNSNLDQWYEHNTGFVQKLHSRYPTKKDELVKYLTKSHENHVLSGSNYNEWKDLPMDLDSQLKLEFALYLINERLQSSGINRLKASVFLQKMGNADSDALKELVHLVVENGTPRAAQSATDGDDKVEQITSYLISSAISKGINLAPVEDTSNIASSDDDELAFCKKTISNLINAFPESSSSKKDESAPQTVDVKSSPDTSTFETDTKDMPTKEEDLKTAIKDLQLAYKFLKSQYENDRTEYLSTIENLNKTNRELSEELLHYHSKLKESKEKPKAVAKTKPESLELHGSFSPIFSDFQDIKSPGSSSNNHQSFSMMKQEFKRVLADTQQRYEKELQQERELRMQLEQELEQHTADRSIY</sequence>
<protein>
    <submittedName>
        <fullName evidence="3">Protein PEA2</fullName>
    </submittedName>
</protein>
<feature type="compositionally biased region" description="Polar residues" evidence="2">
    <location>
        <begin position="188"/>
        <end position="204"/>
    </location>
</feature>
<evidence type="ECO:0000313" key="4">
    <source>
        <dbReference type="Proteomes" id="UP000422736"/>
    </source>
</evidence>
<feature type="region of interest" description="Disordered" evidence="2">
    <location>
        <begin position="177"/>
        <end position="214"/>
    </location>
</feature>
<feature type="coiled-coil region" evidence="1">
    <location>
        <begin position="318"/>
        <end position="356"/>
    </location>
</feature>
<reference evidence="3 4" key="1">
    <citation type="submission" date="2016-03" db="EMBL/GenBank/DDBJ databases">
        <title>How can Kluyveromyces marxianus grow so fast - potential evolutionary course in Saccharomyces Complex revealed by comparative genomics.</title>
        <authorList>
            <person name="Mo W."/>
            <person name="Lu W."/>
            <person name="Yang X."/>
            <person name="Qi J."/>
            <person name="Lv H."/>
        </authorList>
    </citation>
    <scope>NUCLEOTIDE SEQUENCE [LARGE SCALE GENOMIC DNA]</scope>
    <source>
        <strain evidence="3 4">FIM1</strain>
    </source>
</reference>
<accession>A0ABX6ERY8</accession>
<evidence type="ECO:0000256" key="1">
    <source>
        <dbReference type="SAM" id="Coils"/>
    </source>
</evidence>
<organism evidence="3 4">
    <name type="scientific">Kluyveromyces marxianus</name>
    <name type="common">Yeast</name>
    <name type="synonym">Candida kefyr</name>
    <dbReference type="NCBI Taxonomy" id="4911"/>
    <lineage>
        <taxon>Eukaryota</taxon>
        <taxon>Fungi</taxon>
        <taxon>Dikarya</taxon>
        <taxon>Ascomycota</taxon>
        <taxon>Saccharomycotina</taxon>
        <taxon>Saccharomycetes</taxon>
        <taxon>Saccharomycetales</taxon>
        <taxon>Saccharomycetaceae</taxon>
        <taxon>Kluyveromyces</taxon>
    </lineage>
</organism>
<keyword evidence="1" id="KW-0175">Coiled coil</keyword>
<evidence type="ECO:0000313" key="3">
    <source>
        <dbReference type="EMBL" id="QGN14215.1"/>
    </source>
</evidence>
<proteinExistence type="predicted"/>
<evidence type="ECO:0000256" key="2">
    <source>
        <dbReference type="SAM" id="MobiDB-lite"/>
    </source>
</evidence>
<dbReference type="EMBL" id="CP015055">
    <property type="protein sequence ID" value="QGN14215.1"/>
    <property type="molecule type" value="Genomic_DNA"/>
</dbReference>
<feature type="coiled-coil region" evidence="1">
    <location>
        <begin position="214"/>
        <end position="273"/>
    </location>
</feature>
<dbReference type="Proteomes" id="UP000422736">
    <property type="component" value="Chromosome 2"/>
</dbReference>
<feature type="compositionally biased region" description="Basic and acidic residues" evidence="2">
    <location>
        <begin position="205"/>
        <end position="214"/>
    </location>
</feature>
<keyword evidence="4" id="KW-1185">Reference proteome</keyword>